<protein>
    <submittedName>
        <fullName evidence="1">Uncharacterized protein</fullName>
    </submittedName>
</protein>
<proteinExistence type="predicted"/>
<organism evidence="1">
    <name type="scientific">marine sediment metagenome</name>
    <dbReference type="NCBI Taxonomy" id="412755"/>
    <lineage>
        <taxon>unclassified sequences</taxon>
        <taxon>metagenomes</taxon>
        <taxon>ecological metagenomes</taxon>
    </lineage>
</organism>
<comment type="caution">
    <text evidence="1">The sequence shown here is derived from an EMBL/GenBank/DDBJ whole genome shotgun (WGS) entry which is preliminary data.</text>
</comment>
<accession>A0A0F9VNW0</accession>
<sequence length="59" mass="6579">MIIKVEAFRDSTGGEKMTITGTVTRTANLEKVVRRLWEACMIWETGPKEKSKSPPQSGP</sequence>
<reference evidence="1" key="1">
    <citation type="journal article" date="2015" name="Nature">
        <title>Complex archaea that bridge the gap between prokaryotes and eukaryotes.</title>
        <authorList>
            <person name="Spang A."/>
            <person name="Saw J.H."/>
            <person name="Jorgensen S.L."/>
            <person name="Zaremba-Niedzwiedzka K."/>
            <person name="Martijn J."/>
            <person name="Lind A.E."/>
            <person name="van Eijk R."/>
            <person name="Schleper C."/>
            <person name="Guy L."/>
            <person name="Ettema T.J."/>
        </authorList>
    </citation>
    <scope>NUCLEOTIDE SEQUENCE</scope>
</reference>
<dbReference type="AlphaFoldDB" id="A0A0F9VNW0"/>
<evidence type="ECO:0000313" key="1">
    <source>
        <dbReference type="EMBL" id="KKN67473.1"/>
    </source>
</evidence>
<gene>
    <name evidence="1" type="ORF">LCGC14_0460700</name>
</gene>
<dbReference type="EMBL" id="LAZR01000473">
    <property type="protein sequence ID" value="KKN67473.1"/>
    <property type="molecule type" value="Genomic_DNA"/>
</dbReference>
<name>A0A0F9VNW0_9ZZZZ</name>